<organism evidence="2 3">
    <name type="scientific">Cyanobacterium aponinum 0216</name>
    <dbReference type="NCBI Taxonomy" id="2676140"/>
    <lineage>
        <taxon>Bacteria</taxon>
        <taxon>Bacillati</taxon>
        <taxon>Cyanobacteriota</taxon>
        <taxon>Cyanophyceae</taxon>
        <taxon>Oscillatoriophycideae</taxon>
        <taxon>Chroococcales</taxon>
        <taxon>Geminocystaceae</taxon>
        <taxon>Cyanobacterium</taxon>
    </lineage>
</organism>
<dbReference type="RefSeq" id="WP_155082665.1">
    <property type="nucleotide sequence ID" value="NZ_WMIA01000002.1"/>
</dbReference>
<comment type="caution">
    <text evidence="2">The sequence shown here is derived from an EMBL/GenBank/DDBJ whole genome shotgun (WGS) entry which is preliminary data.</text>
</comment>
<name>A0A844GSB3_9CHRO</name>
<proteinExistence type="predicted"/>
<reference evidence="2 3" key="1">
    <citation type="submission" date="2019-11" db="EMBL/GenBank/DDBJ databases">
        <title>Isolation of a new High Light Tolerant Cyanobacteria.</title>
        <authorList>
            <person name="Dobson Z."/>
            <person name="Vaughn N."/>
            <person name="Vaughn M."/>
            <person name="Fromme P."/>
            <person name="Mazor Y."/>
        </authorList>
    </citation>
    <scope>NUCLEOTIDE SEQUENCE [LARGE SCALE GENOMIC DNA]</scope>
    <source>
        <strain evidence="2 3">0216</strain>
    </source>
</reference>
<sequence length="206" mass="24633">MSYSSDNFSHSNSQQLSLFESTSIYEVNKKPLKADFVMSESFLNQWKKRILNYQESQRNNNINQVNFNEELSLNIDAKNSDLSIIESLDPFSLKTHTDQFYNLPEYALSESCLYFILDTHLNLLLYVGETKLSPYHRWMNHDCKSYIQSYIELHRKYKIPVLIRSAFCWGVPTSRKVRQFLEKQLIIKWRSPFNKESWQYWGQPFK</sequence>
<dbReference type="EMBL" id="WMIA01000002">
    <property type="protein sequence ID" value="MTF37809.1"/>
    <property type="molecule type" value="Genomic_DNA"/>
</dbReference>
<protein>
    <recommendedName>
        <fullName evidence="1">GIY-YIG domain-containing protein</fullName>
    </recommendedName>
</protein>
<dbReference type="Proteomes" id="UP000437131">
    <property type="component" value="Unassembled WGS sequence"/>
</dbReference>
<evidence type="ECO:0000259" key="1">
    <source>
        <dbReference type="PROSITE" id="PS50164"/>
    </source>
</evidence>
<gene>
    <name evidence="2" type="ORF">GGC33_02560</name>
</gene>
<dbReference type="PROSITE" id="PS50164">
    <property type="entry name" value="GIY_YIG"/>
    <property type="match status" value="1"/>
</dbReference>
<dbReference type="AlphaFoldDB" id="A0A844GSB3"/>
<evidence type="ECO:0000313" key="2">
    <source>
        <dbReference type="EMBL" id="MTF37809.1"/>
    </source>
</evidence>
<accession>A0A844GSB3</accession>
<feature type="domain" description="GIY-YIG" evidence="1">
    <location>
        <begin position="109"/>
        <end position="195"/>
    </location>
</feature>
<evidence type="ECO:0000313" key="3">
    <source>
        <dbReference type="Proteomes" id="UP000437131"/>
    </source>
</evidence>
<dbReference type="InterPro" id="IPR000305">
    <property type="entry name" value="GIY-YIG_endonuc"/>
</dbReference>